<dbReference type="Proteomes" id="UP000322499">
    <property type="component" value="Unassembled WGS sequence"/>
</dbReference>
<gene>
    <name evidence="7" type="ORF">BD833_103113</name>
</gene>
<dbReference type="InterPro" id="IPR015679">
    <property type="entry name" value="PLipase_D_fam"/>
</dbReference>
<feature type="region of interest" description="Disordered" evidence="5">
    <location>
        <begin position="480"/>
        <end position="502"/>
    </location>
</feature>
<dbReference type="PROSITE" id="PS50035">
    <property type="entry name" value="PLD"/>
    <property type="match status" value="2"/>
</dbReference>
<dbReference type="CDD" id="cd09143">
    <property type="entry name" value="PLDc_vPLD1_2_like_bac_2"/>
    <property type="match status" value="1"/>
</dbReference>
<name>A0A5S5CYW6_9ACTN</name>
<evidence type="ECO:0000259" key="6">
    <source>
        <dbReference type="PROSITE" id="PS50035"/>
    </source>
</evidence>
<dbReference type="PANTHER" id="PTHR18896:SF76">
    <property type="entry name" value="PHOSPHOLIPASE"/>
    <property type="match status" value="1"/>
</dbReference>
<evidence type="ECO:0000256" key="2">
    <source>
        <dbReference type="ARBA" id="ARBA00022737"/>
    </source>
</evidence>
<keyword evidence="3" id="KW-0378">Hydrolase</keyword>
<dbReference type="InterPro" id="IPR001736">
    <property type="entry name" value="PLipase_D/transphosphatidylase"/>
</dbReference>
<dbReference type="RefSeq" id="WP_208092369.1">
    <property type="nucleotide sequence ID" value="NZ_VNHW01000003.1"/>
</dbReference>
<evidence type="ECO:0000256" key="5">
    <source>
        <dbReference type="SAM" id="MobiDB-lite"/>
    </source>
</evidence>
<keyword evidence="4" id="KW-0443">Lipid metabolism</keyword>
<evidence type="ECO:0000256" key="1">
    <source>
        <dbReference type="ARBA" id="ARBA00000798"/>
    </source>
</evidence>
<comment type="caution">
    <text evidence="7">The sequence shown here is derived from an EMBL/GenBank/DDBJ whole genome shotgun (WGS) entry which is preliminary data.</text>
</comment>
<feature type="region of interest" description="Disordered" evidence="5">
    <location>
        <begin position="187"/>
        <end position="223"/>
    </location>
</feature>
<dbReference type="EMBL" id="VNHW01000003">
    <property type="protein sequence ID" value="TYP88957.1"/>
    <property type="molecule type" value="Genomic_DNA"/>
</dbReference>
<dbReference type="CDD" id="cd09140">
    <property type="entry name" value="PLDc_vPLD1_2_like_bac_1"/>
    <property type="match status" value="1"/>
</dbReference>
<protein>
    <submittedName>
        <fullName evidence="7">Phospholipase D1/2</fullName>
    </submittedName>
</protein>
<dbReference type="GO" id="GO:0009395">
    <property type="term" value="P:phospholipid catabolic process"/>
    <property type="evidence" value="ECO:0007669"/>
    <property type="project" value="TreeGrafter"/>
</dbReference>
<accession>A0A5S5CYW6</accession>
<organism evidence="7 8">
    <name type="scientific">Blastococcus xanthinilyticus</name>
    <dbReference type="NCBI Taxonomy" id="1564164"/>
    <lineage>
        <taxon>Bacteria</taxon>
        <taxon>Bacillati</taxon>
        <taxon>Actinomycetota</taxon>
        <taxon>Actinomycetes</taxon>
        <taxon>Geodermatophilales</taxon>
        <taxon>Geodermatophilaceae</taxon>
        <taxon>Blastococcus</taxon>
    </lineage>
</organism>
<evidence type="ECO:0000256" key="3">
    <source>
        <dbReference type="ARBA" id="ARBA00022801"/>
    </source>
</evidence>
<reference evidence="7 8" key="1">
    <citation type="submission" date="2019-07" db="EMBL/GenBank/DDBJ databases">
        <title>Genomic Encyclopedia of Archaeal and Bacterial Type Strains, Phase II (KMG-II): from individual species to whole genera.</title>
        <authorList>
            <person name="Goeker M."/>
        </authorList>
    </citation>
    <scope>NUCLEOTIDE SEQUENCE [LARGE SCALE GENOMIC DNA]</scope>
    <source>
        <strain evidence="7 8">DSM 46842</strain>
    </source>
</reference>
<dbReference type="SUPFAM" id="SSF56024">
    <property type="entry name" value="Phospholipase D/nuclease"/>
    <property type="match status" value="2"/>
</dbReference>
<dbReference type="SMART" id="SM00155">
    <property type="entry name" value="PLDc"/>
    <property type="match status" value="2"/>
</dbReference>
<feature type="region of interest" description="Disordered" evidence="5">
    <location>
        <begin position="1"/>
        <end position="35"/>
    </location>
</feature>
<evidence type="ECO:0000313" key="7">
    <source>
        <dbReference type="EMBL" id="TYP88957.1"/>
    </source>
</evidence>
<comment type="catalytic activity">
    <reaction evidence="1">
        <text>a 1,2-diacyl-sn-glycero-3-phosphocholine + H2O = a 1,2-diacyl-sn-glycero-3-phosphate + choline + H(+)</text>
        <dbReference type="Rhea" id="RHEA:14445"/>
        <dbReference type="ChEBI" id="CHEBI:15354"/>
        <dbReference type="ChEBI" id="CHEBI:15377"/>
        <dbReference type="ChEBI" id="CHEBI:15378"/>
        <dbReference type="ChEBI" id="CHEBI:57643"/>
        <dbReference type="ChEBI" id="CHEBI:58608"/>
        <dbReference type="EC" id="3.1.4.4"/>
    </reaction>
</comment>
<dbReference type="InterPro" id="IPR025202">
    <property type="entry name" value="PLD-like_dom"/>
</dbReference>
<dbReference type="AlphaFoldDB" id="A0A5S5CYW6"/>
<feature type="domain" description="PLD phosphodiesterase" evidence="6">
    <location>
        <begin position="379"/>
        <end position="406"/>
    </location>
</feature>
<feature type="domain" description="PLD phosphodiesterase" evidence="6">
    <location>
        <begin position="160"/>
        <end position="187"/>
    </location>
</feature>
<keyword evidence="8" id="KW-1185">Reference proteome</keyword>
<dbReference type="PANTHER" id="PTHR18896">
    <property type="entry name" value="PHOSPHOLIPASE D"/>
    <property type="match status" value="1"/>
</dbReference>
<evidence type="ECO:0000313" key="8">
    <source>
        <dbReference type="Proteomes" id="UP000322499"/>
    </source>
</evidence>
<proteinExistence type="predicted"/>
<feature type="compositionally biased region" description="Low complexity" evidence="5">
    <location>
        <begin position="205"/>
        <end position="215"/>
    </location>
</feature>
<keyword evidence="2" id="KW-0677">Repeat</keyword>
<dbReference type="Gene3D" id="3.30.870.10">
    <property type="entry name" value="Endonuclease Chain A"/>
    <property type="match status" value="2"/>
</dbReference>
<dbReference type="Pfam" id="PF13091">
    <property type="entry name" value="PLDc_2"/>
    <property type="match status" value="1"/>
</dbReference>
<feature type="compositionally biased region" description="Low complexity" evidence="5">
    <location>
        <begin position="1"/>
        <end position="13"/>
    </location>
</feature>
<evidence type="ECO:0000256" key="4">
    <source>
        <dbReference type="ARBA" id="ARBA00023098"/>
    </source>
</evidence>
<sequence>MTAGGEATTEPATDPGLPVVVPGGAADEGGPEQGAPLLIPGETCWRIERADRFAVFVDAAGYFATLKRAVAGAQRRVLFIGWDFDPRIRLDPLAGGRPDDDRLGAVLEEAVARNPRLEIRVLQWDLGMLRALGRGLQPIVLLDRRTPDRLTFAVDTHHPVGGAHHQKIVVVDDCLAFAGGIDVTADRWDTSDHADDNPHRRRPAAGRAEGRATGPWHDATSMMTGPAARAVAELARDRWESGTGDRLEPIAEARDCWPADVEPLLTDVDVAIARTRPEHGEAALVHEIELLWLATIAAARRSLYVESQYFASHRIAEAIASRLREPDGPDVVVVNPETADGWLSEKAMGTARARVLELVREADVHDRFRLYTPVTARREPIYVHAKVTVVDDRLLRLGSSNLNNRSMGLDTECDLAIEAVEGRPGADDLSATIVGFRDGLLAEHLGCTPAEVTAAVAETGSLVRGIERLRRPTGRSLVPFEPPRLGPADRALAESEVMDPEKTPNRWRRVERFFARRRRPGSRVRA</sequence>
<dbReference type="GO" id="GO:0004630">
    <property type="term" value="F:phospholipase D activity"/>
    <property type="evidence" value="ECO:0007669"/>
    <property type="project" value="UniProtKB-EC"/>
</dbReference>
<feature type="compositionally biased region" description="Basic and acidic residues" evidence="5">
    <location>
        <begin position="187"/>
        <end position="198"/>
    </location>
</feature>